<dbReference type="Gene3D" id="1.25.40.10">
    <property type="entry name" value="Tetratricopeptide repeat domain"/>
    <property type="match status" value="4"/>
</dbReference>
<gene>
    <name evidence="3" type="primary">PCMP-E78</name>
    <name evidence="3" type="ORF">KSP40_PGU002827</name>
</gene>
<feature type="repeat" description="PPR" evidence="2">
    <location>
        <begin position="174"/>
        <end position="204"/>
    </location>
</feature>
<dbReference type="Pfam" id="PF01535">
    <property type="entry name" value="PPR"/>
    <property type="match status" value="2"/>
</dbReference>
<dbReference type="InterPro" id="IPR046848">
    <property type="entry name" value="E_motif"/>
</dbReference>
<dbReference type="InterPro" id="IPR002885">
    <property type="entry name" value="PPR_rpt"/>
</dbReference>
<evidence type="ECO:0000256" key="2">
    <source>
        <dbReference type="PROSITE-ProRule" id="PRU00708"/>
    </source>
</evidence>
<accession>A0ABR2M9P6</accession>
<dbReference type="InterPro" id="IPR011990">
    <property type="entry name" value="TPR-like_helical_dom_sf"/>
</dbReference>
<dbReference type="EMBL" id="JBBWWR010000010">
    <property type="protein sequence ID" value="KAK8960897.1"/>
    <property type="molecule type" value="Genomic_DNA"/>
</dbReference>
<dbReference type="NCBIfam" id="TIGR00756">
    <property type="entry name" value="PPR"/>
    <property type="match status" value="4"/>
</dbReference>
<dbReference type="Pfam" id="PF13041">
    <property type="entry name" value="PPR_2"/>
    <property type="match status" value="3"/>
</dbReference>
<organism evidence="3 4">
    <name type="scientific">Platanthera guangdongensis</name>
    <dbReference type="NCBI Taxonomy" id="2320717"/>
    <lineage>
        <taxon>Eukaryota</taxon>
        <taxon>Viridiplantae</taxon>
        <taxon>Streptophyta</taxon>
        <taxon>Embryophyta</taxon>
        <taxon>Tracheophyta</taxon>
        <taxon>Spermatophyta</taxon>
        <taxon>Magnoliopsida</taxon>
        <taxon>Liliopsida</taxon>
        <taxon>Asparagales</taxon>
        <taxon>Orchidaceae</taxon>
        <taxon>Orchidoideae</taxon>
        <taxon>Orchideae</taxon>
        <taxon>Orchidinae</taxon>
        <taxon>Platanthera</taxon>
    </lineage>
</organism>
<dbReference type="PANTHER" id="PTHR47926:SF415">
    <property type="entry name" value="PENTATRICOPEPTIDE REPEAT-CONTAINING PROTEIN"/>
    <property type="match status" value="1"/>
</dbReference>
<evidence type="ECO:0000313" key="3">
    <source>
        <dbReference type="EMBL" id="KAK8960897.1"/>
    </source>
</evidence>
<evidence type="ECO:0000256" key="1">
    <source>
        <dbReference type="ARBA" id="ARBA00022737"/>
    </source>
</evidence>
<reference evidence="3 4" key="1">
    <citation type="journal article" date="2022" name="Nat. Plants">
        <title>Genomes of leafy and leafless Platanthera orchids illuminate the evolution of mycoheterotrophy.</title>
        <authorList>
            <person name="Li M.H."/>
            <person name="Liu K.W."/>
            <person name="Li Z."/>
            <person name="Lu H.C."/>
            <person name="Ye Q.L."/>
            <person name="Zhang D."/>
            <person name="Wang J.Y."/>
            <person name="Li Y.F."/>
            <person name="Zhong Z.M."/>
            <person name="Liu X."/>
            <person name="Yu X."/>
            <person name="Liu D.K."/>
            <person name="Tu X.D."/>
            <person name="Liu B."/>
            <person name="Hao Y."/>
            <person name="Liao X.Y."/>
            <person name="Jiang Y.T."/>
            <person name="Sun W.H."/>
            <person name="Chen J."/>
            <person name="Chen Y.Q."/>
            <person name="Ai Y."/>
            <person name="Zhai J.W."/>
            <person name="Wu S.S."/>
            <person name="Zhou Z."/>
            <person name="Hsiao Y.Y."/>
            <person name="Wu W.L."/>
            <person name="Chen Y.Y."/>
            <person name="Lin Y.F."/>
            <person name="Hsu J.L."/>
            <person name="Li C.Y."/>
            <person name="Wang Z.W."/>
            <person name="Zhao X."/>
            <person name="Zhong W.Y."/>
            <person name="Ma X.K."/>
            <person name="Ma L."/>
            <person name="Huang J."/>
            <person name="Chen G.Z."/>
            <person name="Huang M.Z."/>
            <person name="Huang L."/>
            <person name="Peng D.H."/>
            <person name="Luo Y.B."/>
            <person name="Zou S.Q."/>
            <person name="Chen S.P."/>
            <person name="Lan S."/>
            <person name="Tsai W.C."/>
            <person name="Van de Peer Y."/>
            <person name="Liu Z.J."/>
        </authorList>
    </citation>
    <scope>NUCLEOTIDE SEQUENCE [LARGE SCALE GENOMIC DNA]</scope>
    <source>
        <strain evidence="3">Lor288</strain>
    </source>
</reference>
<evidence type="ECO:0000313" key="4">
    <source>
        <dbReference type="Proteomes" id="UP001412067"/>
    </source>
</evidence>
<protein>
    <submittedName>
        <fullName evidence="3">Pentatricopeptide repeat-containing protein</fullName>
    </submittedName>
</protein>
<feature type="repeat" description="PPR" evidence="2">
    <location>
        <begin position="74"/>
        <end position="108"/>
    </location>
</feature>
<keyword evidence="4" id="KW-1185">Reference proteome</keyword>
<feature type="repeat" description="PPR" evidence="2">
    <location>
        <begin position="205"/>
        <end position="239"/>
    </location>
</feature>
<comment type="caution">
    <text evidence="3">The sequence shown here is derived from an EMBL/GenBank/DDBJ whole genome shotgun (WGS) entry which is preliminary data.</text>
</comment>
<dbReference type="Pfam" id="PF12854">
    <property type="entry name" value="PPR_1"/>
    <property type="match status" value="1"/>
</dbReference>
<dbReference type="Pfam" id="PF20431">
    <property type="entry name" value="E_motif"/>
    <property type="match status" value="1"/>
</dbReference>
<feature type="repeat" description="PPR" evidence="2">
    <location>
        <begin position="275"/>
        <end position="309"/>
    </location>
</feature>
<dbReference type="Proteomes" id="UP001412067">
    <property type="component" value="Unassembled WGS sequence"/>
</dbReference>
<proteinExistence type="predicted"/>
<dbReference type="SUPFAM" id="SSF48452">
    <property type="entry name" value="TPR-like"/>
    <property type="match status" value="1"/>
</dbReference>
<dbReference type="PANTHER" id="PTHR47926">
    <property type="entry name" value="PENTATRICOPEPTIDE REPEAT-CONTAINING PROTEIN"/>
    <property type="match status" value="1"/>
</dbReference>
<sequence length="544" mass="61585">MRCSTLILRQMEDKIIPQLTNCSCIKELKKIHAHILVSFLSQSNFLATRIINLCNFYRSIDYAFHVFKQVVDPNIFLYNAMIKAYTQNNHFLEAINLYKQMLRCSHSGDRFTYPFIIKCCGGEHIQLGNQIHIRVIKSGLDSNHVVQNSLIEIYTKVDDLKNAQKVFHSMTVRDAVSWNMLISGHARLGKLKEAMAIFVAMPNKTVVSWTVMISGYSMAGRYSDAVGVFRRMQIHDFEPDEVSIVSVIPACIQLGALELGKWIHAYADKHNLLIKPIICNALIELHCRCGSIDQALQLFDQMPRRDVISCSTMIWGLAMHGRSREAVQLFETMELEGRVRPNAVTFLGLFAACAHGGLLHEGLGYFRSMKEIYDIEPTVEHYGCIIDLLCRSGCINDAMEFIDDMPIPADAAIWGSLLSACRIHDNIEMAVKAMEQLLRLEPDDLGNYVLLSNIYASGKRWDDVSRIRRLMRNRRLKKDPGCSSIELNGAVHEFMAGDDSLLQSADMDDMLELLAMATTKIGTFSTLEDDEEIGSFDPHHFGDF</sequence>
<dbReference type="InterPro" id="IPR046960">
    <property type="entry name" value="PPR_At4g14850-like_plant"/>
</dbReference>
<keyword evidence="1" id="KW-0677">Repeat</keyword>
<name>A0ABR2M9P6_9ASPA</name>
<dbReference type="PROSITE" id="PS51375">
    <property type="entry name" value="PPR"/>
    <property type="match status" value="4"/>
</dbReference>